<organism evidence="1 2">
    <name type="scientific">Clostridium botulinum CFSAN001627</name>
    <dbReference type="NCBI Taxonomy" id="1232189"/>
    <lineage>
        <taxon>Bacteria</taxon>
        <taxon>Bacillati</taxon>
        <taxon>Bacillota</taxon>
        <taxon>Clostridia</taxon>
        <taxon>Eubacteriales</taxon>
        <taxon>Clostridiaceae</taxon>
        <taxon>Clostridium</taxon>
    </lineage>
</organism>
<name>M1ZVQ8_CLOBO</name>
<evidence type="ECO:0000313" key="1">
    <source>
        <dbReference type="EMBL" id="EKN40873.1"/>
    </source>
</evidence>
<comment type="caution">
    <text evidence="1">The sequence shown here is derived from an EMBL/GenBank/DDBJ whole genome shotgun (WGS) entry which is preliminary data.</text>
</comment>
<evidence type="ECO:0000313" key="2">
    <source>
        <dbReference type="Proteomes" id="UP000011944"/>
    </source>
</evidence>
<dbReference type="EMBL" id="AMXI01001016">
    <property type="protein sequence ID" value="EKN40873.1"/>
    <property type="molecule type" value="Genomic_DNA"/>
</dbReference>
<dbReference type="Proteomes" id="UP000011944">
    <property type="component" value="Unassembled WGS sequence"/>
</dbReference>
<reference evidence="1 2" key="2">
    <citation type="submission" date="2013-03" db="EMBL/GenBank/DDBJ databases">
        <title>Diversity in Clostridium botulinum.</title>
        <authorList>
            <person name="Timme R.E."/>
            <person name="Allard M."/>
            <person name="Luo Y."/>
            <person name="Strain E."/>
            <person name="Gonzalez-Escalona N."/>
            <person name="Brown E."/>
        </authorList>
    </citation>
    <scope>NUCLEOTIDE SEQUENCE [LARGE SCALE GENOMIC DNA]</scope>
    <source>
        <strain evidence="1 2">CFSAN001627</strain>
    </source>
</reference>
<dbReference type="AlphaFoldDB" id="M1ZVQ8"/>
<protein>
    <submittedName>
        <fullName evidence="1">Uncharacterized protein</fullName>
    </submittedName>
</protein>
<reference evidence="1 2" key="1">
    <citation type="submission" date="2012-10" db="EMBL/GenBank/DDBJ databases">
        <authorList>
            <person name="Strain E.A."/>
            <person name="Brown E."/>
            <person name="Allard M.W."/>
            <person name="Gonzalez-Escalona N."/>
            <person name="Timme R."/>
        </authorList>
    </citation>
    <scope>NUCLEOTIDE SEQUENCE [LARGE SCALE GENOMIC DNA]</scope>
    <source>
        <strain evidence="1 2">CFSAN001627</strain>
    </source>
</reference>
<sequence>MPKVTIIEPNITPEENEENLKRIIEVLESIAQKLS</sequence>
<accession>M1ZVQ8</accession>
<proteinExistence type="predicted"/>
<gene>
    <name evidence="1" type="ORF">CFSAN001627_16663</name>
</gene>